<keyword evidence="2" id="KW-0808">Transferase</keyword>
<feature type="domain" description="SET" evidence="4">
    <location>
        <begin position="32"/>
        <end position="271"/>
    </location>
</feature>
<dbReference type="KEGG" id="olu:OSTLU_16391"/>
<dbReference type="InterPro" id="IPR001214">
    <property type="entry name" value="SET_dom"/>
</dbReference>
<dbReference type="GO" id="GO:0016279">
    <property type="term" value="F:protein-lysine N-methyltransferase activity"/>
    <property type="evidence" value="ECO:0007669"/>
    <property type="project" value="TreeGrafter"/>
</dbReference>
<reference evidence="5 6" key="1">
    <citation type="journal article" date="2007" name="Proc. Natl. Acad. Sci. U.S.A.">
        <title>The tiny eukaryote Ostreococcus provides genomic insights into the paradox of plankton speciation.</title>
        <authorList>
            <person name="Palenik B."/>
            <person name="Grimwood J."/>
            <person name="Aerts A."/>
            <person name="Rouze P."/>
            <person name="Salamov A."/>
            <person name="Putnam N."/>
            <person name="Dupont C."/>
            <person name="Jorgensen R."/>
            <person name="Derelle E."/>
            <person name="Rombauts S."/>
            <person name="Zhou K."/>
            <person name="Otillar R."/>
            <person name="Merchant S.S."/>
            <person name="Podell S."/>
            <person name="Gaasterland T."/>
            <person name="Napoli C."/>
            <person name="Gendler K."/>
            <person name="Manuell A."/>
            <person name="Tai V."/>
            <person name="Vallon O."/>
            <person name="Piganeau G."/>
            <person name="Jancek S."/>
            <person name="Heijde M."/>
            <person name="Jabbari K."/>
            <person name="Bowler C."/>
            <person name="Lohr M."/>
            <person name="Robbens S."/>
            <person name="Werner G."/>
            <person name="Dubchak I."/>
            <person name="Pazour G.J."/>
            <person name="Ren Q."/>
            <person name="Paulsen I."/>
            <person name="Delwiche C."/>
            <person name="Schmutz J."/>
            <person name="Rokhsar D."/>
            <person name="Van de Peer Y."/>
            <person name="Moreau H."/>
            <person name="Grigoriev I.V."/>
        </authorList>
    </citation>
    <scope>NUCLEOTIDE SEQUENCE [LARGE SCALE GENOMIC DNA]</scope>
    <source>
        <strain evidence="5 6">CCE9901</strain>
    </source>
</reference>
<dbReference type="InterPro" id="IPR046341">
    <property type="entry name" value="SET_dom_sf"/>
</dbReference>
<accession>A4S159</accession>
<keyword evidence="1" id="KW-0489">Methyltransferase</keyword>
<dbReference type="RefSeq" id="XP_001419305.1">
    <property type="nucleotide sequence ID" value="XM_001419268.1"/>
</dbReference>
<dbReference type="GeneID" id="5003430"/>
<evidence type="ECO:0000259" key="4">
    <source>
        <dbReference type="PROSITE" id="PS50280"/>
    </source>
</evidence>
<dbReference type="eggNOG" id="KOG1337">
    <property type="taxonomic scope" value="Eukaryota"/>
</dbReference>
<dbReference type="InterPro" id="IPR036464">
    <property type="entry name" value="Rubisco_LSMT_subst-bd_sf"/>
</dbReference>
<dbReference type="HOGENOM" id="CLU_646171_0_0_1"/>
<dbReference type="Gramene" id="ABO97598">
    <property type="protein sequence ID" value="ABO97598"/>
    <property type="gene ID" value="OSTLU_16391"/>
</dbReference>
<protein>
    <recommendedName>
        <fullName evidence="4">SET domain-containing protein</fullName>
    </recommendedName>
</protein>
<dbReference type="OrthoDB" id="341421at2759"/>
<dbReference type="Proteomes" id="UP000001568">
    <property type="component" value="Chromosome 8"/>
</dbReference>
<evidence type="ECO:0000313" key="5">
    <source>
        <dbReference type="EMBL" id="ABO97598.1"/>
    </source>
</evidence>
<dbReference type="OMA" id="DNIAWSE"/>
<dbReference type="PANTHER" id="PTHR13271:SF140">
    <property type="entry name" value="SET DOMAIN-CONTAINING PROTEIN"/>
    <property type="match status" value="1"/>
</dbReference>
<dbReference type="CDD" id="cd10527">
    <property type="entry name" value="SET_LSMT"/>
    <property type="match status" value="1"/>
</dbReference>
<dbReference type="Gene3D" id="3.90.1420.10">
    <property type="entry name" value="Rubisco LSMT, substrate-binding domain"/>
    <property type="match status" value="1"/>
</dbReference>
<evidence type="ECO:0000256" key="1">
    <source>
        <dbReference type="ARBA" id="ARBA00022603"/>
    </source>
</evidence>
<sequence>MSTATAATTATRDADDVRALVRWCVERGARGSGLTVALETGAGAGRGLEATRALRAGEGVLELKLASGIVDDAKGHPESARDAMKEAPWGVRLACRLLQEKKLGEGSAYAAYARTLPERVPTSPIHYDEKAIADVQYPPAMSEIREMQAACRKWHETLREKAPEALGDAYFDYEAFANAVGVVHSRTYGVASAEDNAGYFRVLLPLADMLNHGGDIVTSLTRDETTGELTDMTTAATDNIAWSTLDAEEGVIQFAATRDIEEGEEALMSYGERSNDHFLIYYGFAPDNNPHDDCVLFSNLEHAMVWHSVAHPELWDGPEGEIREKAANAAYDEVTKALEAEGSADAKLAAAEPRLKALGAGRIDARLLSAFAAMYAGTEASGDINGPICGDELKFARADIAARCEQLLAQMPTSLAEDVDALRSGACVDDAERVRFIYRACKKKILHETLDYFKIAQ</sequence>
<name>A4S159_OSTLU</name>
<dbReference type="GO" id="GO:0032259">
    <property type="term" value="P:methylation"/>
    <property type="evidence" value="ECO:0007669"/>
    <property type="project" value="UniProtKB-KW"/>
</dbReference>
<dbReference type="Gene3D" id="3.90.1410.10">
    <property type="entry name" value="set domain protein methyltransferase, domain 1"/>
    <property type="match status" value="1"/>
</dbReference>
<keyword evidence="3" id="KW-0949">S-adenosyl-L-methionine</keyword>
<evidence type="ECO:0000313" key="6">
    <source>
        <dbReference type="Proteomes" id="UP000001568"/>
    </source>
</evidence>
<dbReference type="EMBL" id="CP000588">
    <property type="protein sequence ID" value="ABO97598.1"/>
    <property type="molecule type" value="Genomic_DNA"/>
</dbReference>
<dbReference type="InterPro" id="IPR050600">
    <property type="entry name" value="SETD3_SETD6_MTase"/>
</dbReference>
<dbReference type="PROSITE" id="PS50280">
    <property type="entry name" value="SET"/>
    <property type="match status" value="1"/>
</dbReference>
<keyword evidence="6" id="KW-1185">Reference proteome</keyword>
<dbReference type="AlphaFoldDB" id="A4S159"/>
<gene>
    <name evidence="5" type="ORF">OSTLU_16391</name>
</gene>
<proteinExistence type="predicted"/>
<evidence type="ECO:0000256" key="3">
    <source>
        <dbReference type="ARBA" id="ARBA00022691"/>
    </source>
</evidence>
<evidence type="ECO:0000256" key="2">
    <source>
        <dbReference type="ARBA" id="ARBA00022679"/>
    </source>
</evidence>
<dbReference type="SUPFAM" id="SSF82199">
    <property type="entry name" value="SET domain"/>
    <property type="match status" value="1"/>
</dbReference>
<dbReference type="PANTHER" id="PTHR13271">
    <property type="entry name" value="UNCHARACTERIZED PUTATIVE METHYLTRANSFERASE"/>
    <property type="match status" value="1"/>
</dbReference>
<organism evidence="5 6">
    <name type="scientific">Ostreococcus lucimarinus (strain CCE9901)</name>
    <dbReference type="NCBI Taxonomy" id="436017"/>
    <lineage>
        <taxon>Eukaryota</taxon>
        <taxon>Viridiplantae</taxon>
        <taxon>Chlorophyta</taxon>
        <taxon>Mamiellophyceae</taxon>
        <taxon>Mamiellales</taxon>
        <taxon>Bathycoccaceae</taxon>
        <taxon>Ostreococcus</taxon>
    </lineage>
</organism>